<reference evidence="1" key="3">
    <citation type="submission" date="2025-08" db="UniProtKB">
        <authorList>
            <consortium name="Ensembl"/>
        </authorList>
    </citation>
    <scope>IDENTIFICATION</scope>
    <source>
        <strain evidence="1">HNI</strain>
    </source>
</reference>
<evidence type="ECO:0000313" key="2">
    <source>
        <dbReference type="Proteomes" id="UP000265180"/>
    </source>
</evidence>
<accession>A0A3P9KJ54</accession>
<organism evidence="1 2">
    <name type="scientific">Oryzias latipes</name>
    <name type="common">Japanese rice fish</name>
    <name type="synonym">Japanese killifish</name>
    <dbReference type="NCBI Taxonomy" id="8090"/>
    <lineage>
        <taxon>Eukaryota</taxon>
        <taxon>Metazoa</taxon>
        <taxon>Chordata</taxon>
        <taxon>Craniata</taxon>
        <taxon>Vertebrata</taxon>
        <taxon>Euteleostomi</taxon>
        <taxon>Actinopterygii</taxon>
        <taxon>Neopterygii</taxon>
        <taxon>Teleostei</taxon>
        <taxon>Neoteleostei</taxon>
        <taxon>Acanthomorphata</taxon>
        <taxon>Ovalentaria</taxon>
        <taxon>Atherinomorphae</taxon>
        <taxon>Beloniformes</taxon>
        <taxon>Adrianichthyidae</taxon>
        <taxon>Oryziinae</taxon>
        <taxon>Oryzias</taxon>
    </lineage>
</organism>
<protein>
    <submittedName>
        <fullName evidence="1">Uncharacterized protein</fullName>
    </submittedName>
</protein>
<proteinExistence type="predicted"/>
<dbReference type="AlphaFoldDB" id="A0A3P9KJ54"/>
<sequence>MTTVHSVATASTRPPPAEYWCQQTRPCGTGVVPHSHLLSHPSHKHKSCWRFRDVPLKCLFPQMHLNLISEFDDFFFLFPSIIKAVNISFF</sequence>
<dbReference type="Proteomes" id="UP000265180">
    <property type="component" value="Chromosome 7"/>
</dbReference>
<reference key="1">
    <citation type="journal article" date="2007" name="Nature">
        <title>The medaka draft genome and insights into vertebrate genome evolution.</title>
        <authorList>
            <person name="Kasahara M."/>
            <person name="Naruse K."/>
            <person name="Sasaki S."/>
            <person name="Nakatani Y."/>
            <person name="Qu W."/>
            <person name="Ahsan B."/>
            <person name="Yamada T."/>
            <person name="Nagayasu Y."/>
            <person name="Doi K."/>
            <person name="Kasai Y."/>
            <person name="Jindo T."/>
            <person name="Kobayashi D."/>
            <person name="Shimada A."/>
            <person name="Toyoda A."/>
            <person name="Kuroki Y."/>
            <person name="Fujiyama A."/>
            <person name="Sasaki T."/>
            <person name="Shimizu A."/>
            <person name="Asakawa S."/>
            <person name="Shimizu N."/>
            <person name="Hashimoto S."/>
            <person name="Yang J."/>
            <person name="Lee Y."/>
            <person name="Matsushima K."/>
            <person name="Sugano S."/>
            <person name="Sakaizumi M."/>
            <person name="Narita T."/>
            <person name="Ohishi K."/>
            <person name="Haga S."/>
            <person name="Ohta F."/>
            <person name="Nomoto H."/>
            <person name="Nogata K."/>
            <person name="Morishita T."/>
            <person name="Endo T."/>
            <person name="Shin-I T."/>
            <person name="Takeda H."/>
            <person name="Morishita S."/>
            <person name="Kohara Y."/>
        </authorList>
    </citation>
    <scope>NUCLEOTIDE SEQUENCE [LARGE SCALE GENOMIC DNA]</scope>
    <source>
        <strain>Hd-rR</strain>
    </source>
</reference>
<name>A0A3P9KJ54_ORYLA</name>
<reference evidence="1 2" key="2">
    <citation type="submission" date="2017-04" db="EMBL/GenBank/DDBJ databases">
        <title>CpG methylation of centromeres and impact of large insertions on vertebrate speciation.</title>
        <authorList>
            <person name="Ichikawa K."/>
            <person name="Yoshimura J."/>
            <person name="Morishita S."/>
        </authorList>
    </citation>
    <scope>NUCLEOTIDE SEQUENCE</scope>
    <source>
        <strain evidence="1 2">HNI</strain>
    </source>
</reference>
<dbReference type="Ensembl" id="ENSORLT00020001251.1">
    <property type="protein sequence ID" value="ENSORLP00020008399.1"/>
    <property type="gene ID" value="ENSORLG00020009284.1"/>
</dbReference>
<reference evidence="1" key="4">
    <citation type="submission" date="2025-09" db="UniProtKB">
        <authorList>
            <consortium name="Ensembl"/>
        </authorList>
    </citation>
    <scope>IDENTIFICATION</scope>
    <source>
        <strain evidence="1">HNI</strain>
    </source>
</reference>
<evidence type="ECO:0000313" key="1">
    <source>
        <dbReference type="Ensembl" id="ENSORLP00020008399.1"/>
    </source>
</evidence>